<protein>
    <recommendedName>
        <fullName evidence="17">SSD domain-containing protein</fullName>
    </recommendedName>
</protein>
<feature type="transmembrane region" description="Helical" evidence="16">
    <location>
        <begin position="822"/>
        <end position="844"/>
    </location>
</feature>
<keyword evidence="11" id="KW-1015">Disulfide bond</keyword>
<feature type="transmembrane region" description="Helical" evidence="16">
    <location>
        <begin position="642"/>
        <end position="666"/>
    </location>
</feature>
<keyword evidence="9" id="KW-0443">Lipid metabolism</keyword>
<dbReference type="Gene3D" id="1.20.1640.10">
    <property type="entry name" value="Multidrug efflux transporter AcrB transmembrane domain"/>
    <property type="match status" value="2"/>
</dbReference>
<evidence type="ECO:0000256" key="11">
    <source>
        <dbReference type="ARBA" id="ARBA00023157"/>
    </source>
</evidence>
<evidence type="ECO:0000256" key="1">
    <source>
        <dbReference type="ARBA" id="ARBA00004127"/>
    </source>
</evidence>
<keyword evidence="7 16" id="KW-1133">Transmembrane helix</keyword>
<dbReference type="Pfam" id="PF22314">
    <property type="entry name" value="NPC1_MLD"/>
    <property type="match status" value="1"/>
</dbReference>
<keyword evidence="6" id="KW-0732">Signal</keyword>
<proteinExistence type="inferred from homology"/>
<keyword evidence="4" id="KW-0153">Cholesterol metabolism</keyword>
<evidence type="ECO:0000256" key="8">
    <source>
        <dbReference type="ARBA" id="ARBA00023055"/>
    </source>
</evidence>
<name>A0AAN9U0R0_9HEMI</name>
<feature type="transmembrane region" description="Helical" evidence="16">
    <location>
        <begin position="1210"/>
        <end position="1233"/>
    </location>
</feature>
<dbReference type="Proteomes" id="UP001367676">
    <property type="component" value="Unassembled WGS sequence"/>
</dbReference>
<dbReference type="EMBL" id="JBBCAQ010000006">
    <property type="protein sequence ID" value="KAK7603119.1"/>
    <property type="molecule type" value="Genomic_DNA"/>
</dbReference>
<feature type="transmembrane region" description="Helical" evidence="16">
    <location>
        <begin position="864"/>
        <end position="882"/>
    </location>
</feature>
<reference evidence="18 19" key="1">
    <citation type="submission" date="2024-03" db="EMBL/GenBank/DDBJ databases">
        <title>Adaptation during the transition from Ophiocordyceps entomopathogen to insect associate is accompanied by gene loss and intensified selection.</title>
        <authorList>
            <person name="Ward C.M."/>
            <person name="Onetto C.A."/>
            <person name="Borneman A.R."/>
        </authorList>
    </citation>
    <scope>NUCLEOTIDE SEQUENCE [LARGE SCALE GENOMIC DNA]</scope>
    <source>
        <strain evidence="18">AWRI1</strain>
        <tissue evidence="18">Single Adult Female</tissue>
    </source>
</reference>
<dbReference type="GO" id="GO:0030299">
    <property type="term" value="P:intestinal cholesterol absorption"/>
    <property type="evidence" value="ECO:0007669"/>
    <property type="project" value="TreeGrafter"/>
</dbReference>
<evidence type="ECO:0000256" key="10">
    <source>
        <dbReference type="ARBA" id="ARBA00023136"/>
    </source>
</evidence>
<evidence type="ECO:0000256" key="5">
    <source>
        <dbReference type="ARBA" id="ARBA00022692"/>
    </source>
</evidence>
<dbReference type="GO" id="GO:0015918">
    <property type="term" value="P:sterol transport"/>
    <property type="evidence" value="ECO:0007669"/>
    <property type="project" value="TreeGrafter"/>
</dbReference>
<keyword evidence="3" id="KW-0813">Transport</keyword>
<dbReference type="GO" id="GO:0005886">
    <property type="term" value="C:plasma membrane"/>
    <property type="evidence" value="ECO:0007669"/>
    <property type="project" value="TreeGrafter"/>
</dbReference>
<feature type="domain" description="SSD" evidence="17">
    <location>
        <begin position="608"/>
        <end position="773"/>
    </location>
</feature>
<evidence type="ECO:0000256" key="2">
    <source>
        <dbReference type="ARBA" id="ARBA00005585"/>
    </source>
</evidence>
<feature type="transmembrane region" description="Helical" evidence="16">
    <location>
        <begin position="1177"/>
        <end position="1198"/>
    </location>
</feature>
<dbReference type="PANTHER" id="PTHR45727">
    <property type="entry name" value="NPC INTRACELLULAR CHOLESTEROL TRANSPORTER 1"/>
    <property type="match status" value="1"/>
</dbReference>
<feature type="transmembrane region" description="Helical" evidence="16">
    <location>
        <begin position="748"/>
        <end position="773"/>
    </location>
</feature>
<dbReference type="PROSITE" id="PS50156">
    <property type="entry name" value="SSD"/>
    <property type="match status" value="1"/>
</dbReference>
<sequence>MYLEGEGILTDCVWYGECNTDERGHIQNCPYSGPAKQLEDPVAIKTLLEYCPEYIATNDSGNISTCCGADQLRTFVTKMSIVVSFLGRCPSCFRSFLNLYCSVMCNPEQSTFMKIIDTATNNQNDSYITDLQIYVSEDYINGTFDSCKQVMMSTTGQLVLDLMCGSWGAEKCTPQRLFSFMGTRSEYVPFTIQYITKIDPSSSYKLISPATIPCYQALDNSTVACSCTDCKESCPLYTEFEGENEDEFMLEYYLFAIMLVSLLFAVLVYKTFPVQVLFYLKNQGSTDKVSLDAVTYREEQKEKDISCGCRVPCKSKLEICLQDFFTGLGEICATHPWKILFLGLFLITCTTIGIKKIDLTIDPVELWTTNGSRCREERQYFNQHFGPFYRIQQVIVTAKNLNPIVRNTSNGEQTFGPAFHRDFLMKFKAMQDSILKLGGAENGLQNICVAPLADPGAKLKNTKKCLVMSVWSYFKNNLKIFERVEQKPDGYVADYLDQIKICTQNSMNPNCLGEYGGPVDPAAVFGGFLDPGENIIKSDSFIKATSLTLNILVQNHLNKSENEAALRWEQLFVDFMKNFSQSAPDNMTVSFFSERSVEDEINRESKANAIIVTISYLAMFLYISITLGRFQFVYQFLYESKIVVGFAGVLLVFSSVVASVGINSFFGVSVTLIALEVVPFLVLAVGVDNIFILVHAFEKEPFKKKEPFEKYVGRILGKVGPSILLTGASESGCFFLGAISPMPCIKSFALYAAVALLINFILQLTCFVSVITLDYRRRMDSRMDIFCWVKVEVDKTESTNFLKSAFENFFTPFVLNKFMRPLIILAFFGWHITSVLVLPNVGLGLEQHQALPSDSYVKNFLKDLNKNIAIGAPVYFIVTGGLDLSNPSMQNLLCNGLHCDSDSITNQIYAASRNPSKTTIAKPSSSWIDDYFSWLQSPGCCVEDAKTNGPCTGQGCKPCEIVFQKNGRPKPEDFNKHLSKFLSMNPSMGCVKGGRAAYGQGVKYRTLNDSVDVGPYYFMTYHKILRTSEDFYTAVKESRKIADSMTKTLRSKTTKSDIRVMPYSIFHIFYEQYLTIWKESIKSLSLSLLTIFIIVFVLTYGNLTASVIVLLTVTMIVVDMLALLYFLNIQLNALSLVNIVMSIGIAVEFCCHIVRHFCVSNEGTRLSRARWALNNVGPSIFSGITTTKFIGISVLYFAPTEVFRIYFFQMYLGVVVIGALHGLVFLPVVLSYLGPFVKKCNTPAENMNVKYDVIDALELKNDDSNSLTPNNEGS</sequence>
<evidence type="ECO:0000256" key="15">
    <source>
        <dbReference type="ARBA" id="ARBA00034049"/>
    </source>
</evidence>
<feature type="transmembrane region" description="Helical" evidence="16">
    <location>
        <begin position="609"/>
        <end position="630"/>
    </location>
</feature>
<evidence type="ECO:0000256" key="12">
    <source>
        <dbReference type="ARBA" id="ARBA00023166"/>
    </source>
</evidence>
<feature type="transmembrane region" description="Helical" evidence="16">
    <location>
        <begin position="1084"/>
        <end position="1101"/>
    </location>
</feature>
<dbReference type="GO" id="GO:0042632">
    <property type="term" value="P:cholesterol homeostasis"/>
    <property type="evidence" value="ECO:0007669"/>
    <property type="project" value="TreeGrafter"/>
</dbReference>
<comment type="subcellular location">
    <subcellularLocation>
        <location evidence="1">Endomembrane system</location>
        <topology evidence="1">Multi-pass membrane protein</topology>
    </subcellularLocation>
</comment>
<dbReference type="InterPro" id="IPR032190">
    <property type="entry name" value="NPC1_N"/>
</dbReference>
<evidence type="ECO:0000256" key="13">
    <source>
        <dbReference type="ARBA" id="ARBA00023180"/>
    </source>
</evidence>
<dbReference type="GO" id="GO:0015485">
    <property type="term" value="F:cholesterol binding"/>
    <property type="evidence" value="ECO:0007669"/>
    <property type="project" value="TreeGrafter"/>
</dbReference>
<evidence type="ECO:0000313" key="19">
    <source>
        <dbReference type="Proteomes" id="UP001367676"/>
    </source>
</evidence>
<organism evidence="18 19">
    <name type="scientific">Parthenolecanium corni</name>
    <dbReference type="NCBI Taxonomy" id="536013"/>
    <lineage>
        <taxon>Eukaryota</taxon>
        <taxon>Metazoa</taxon>
        <taxon>Ecdysozoa</taxon>
        <taxon>Arthropoda</taxon>
        <taxon>Hexapoda</taxon>
        <taxon>Insecta</taxon>
        <taxon>Pterygota</taxon>
        <taxon>Neoptera</taxon>
        <taxon>Paraneoptera</taxon>
        <taxon>Hemiptera</taxon>
        <taxon>Sternorrhyncha</taxon>
        <taxon>Coccoidea</taxon>
        <taxon>Coccidae</taxon>
        <taxon>Parthenolecanium</taxon>
    </lineage>
</organism>
<comment type="similarity">
    <text evidence="2">Belongs to the patched family.</text>
</comment>
<feature type="transmembrane region" description="Helical" evidence="16">
    <location>
        <begin position="1134"/>
        <end position="1157"/>
    </location>
</feature>
<dbReference type="InterPro" id="IPR053958">
    <property type="entry name" value="HMGCR/SNAP/NPC1-like_SSD"/>
</dbReference>
<comment type="caution">
    <text evidence="18">The sequence shown here is derived from an EMBL/GenBank/DDBJ whole genome shotgun (WGS) entry which is preliminary data.</text>
</comment>
<keyword evidence="10 16" id="KW-0472">Membrane</keyword>
<keyword evidence="14" id="KW-0753">Steroid metabolism</keyword>
<dbReference type="InterPro" id="IPR000731">
    <property type="entry name" value="SSD"/>
</dbReference>
<evidence type="ECO:0000256" key="14">
    <source>
        <dbReference type="ARBA" id="ARBA00023221"/>
    </source>
</evidence>
<gene>
    <name evidence="18" type="ORF">V9T40_003118</name>
</gene>
<comment type="catalytic activity">
    <reaction evidence="15">
        <text>cholesterol(in) = cholesterol(out)</text>
        <dbReference type="Rhea" id="RHEA:39747"/>
        <dbReference type="ChEBI" id="CHEBI:16113"/>
    </reaction>
</comment>
<dbReference type="PANTHER" id="PTHR45727:SF2">
    <property type="entry name" value="NPC INTRACELLULAR CHOLESTEROL TRANSPORTER 1"/>
    <property type="match status" value="1"/>
</dbReference>
<evidence type="ECO:0000256" key="16">
    <source>
        <dbReference type="SAM" id="Phobius"/>
    </source>
</evidence>
<accession>A0AAN9U0R0</accession>
<dbReference type="Pfam" id="PF16414">
    <property type="entry name" value="NPC1_N"/>
    <property type="match status" value="1"/>
</dbReference>
<feature type="transmembrane region" description="Helical" evidence="16">
    <location>
        <begin position="252"/>
        <end position="272"/>
    </location>
</feature>
<dbReference type="Pfam" id="PF12349">
    <property type="entry name" value="Sterol-sensing"/>
    <property type="match status" value="1"/>
</dbReference>
<keyword evidence="8" id="KW-0445">Lipid transport</keyword>
<feature type="transmembrane region" description="Helical" evidence="16">
    <location>
        <begin position="1107"/>
        <end position="1127"/>
    </location>
</feature>
<evidence type="ECO:0000259" key="17">
    <source>
        <dbReference type="PROSITE" id="PS50156"/>
    </source>
</evidence>
<dbReference type="AlphaFoldDB" id="A0AAN9U0R0"/>
<keyword evidence="13" id="KW-0325">Glycoprotein</keyword>
<keyword evidence="12" id="KW-1207">Sterol metabolism</keyword>
<dbReference type="GO" id="GO:0008203">
    <property type="term" value="P:cholesterol metabolic process"/>
    <property type="evidence" value="ECO:0007669"/>
    <property type="project" value="UniProtKB-KW"/>
</dbReference>
<evidence type="ECO:0000256" key="7">
    <source>
        <dbReference type="ARBA" id="ARBA00022989"/>
    </source>
</evidence>
<evidence type="ECO:0000256" key="3">
    <source>
        <dbReference type="ARBA" id="ARBA00022448"/>
    </source>
</evidence>
<evidence type="ECO:0000256" key="6">
    <source>
        <dbReference type="ARBA" id="ARBA00022729"/>
    </source>
</evidence>
<keyword evidence="19" id="KW-1185">Reference proteome</keyword>
<evidence type="ECO:0000256" key="9">
    <source>
        <dbReference type="ARBA" id="ARBA00023098"/>
    </source>
</evidence>
<dbReference type="GO" id="GO:0012505">
    <property type="term" value="C:endomembrane system"/>
    <property type="evidence" value="ECO:0007669"/>
    <property type="project" value="UniProtKB-SubCell"/>
</dbReference>
<dbReference type="NCBIfam" id="TIGR00917">
    <property type="entry name" value="2A060601"/>
    <property type="match status" value="1"/>
</dbReference>
<evidence type="ECO:0000313" key="18">
    <source>
        <dbReference type="EMBL" id="KAK7603119.1"/>
    </source>
</evidence>
<feature type="transmembrane region" description="Helical" evidence="16">
    <location>
        <begin position="672"/>
        <end position="694"/>
    </location>
</feature>
<dbReference type="FunFam" id="1.20.1640.10:FF:000008">
    <property type="entry name" value="NPC intracellular cholesterol transporter 1"/>
    <property type="match status" value="1"/>
</dbReference>
<dbReference type="InterPro" id="IPR053956">
    <property type="entry name" value="NPC1_MLD"/>
</dbReference>
<dbReference type="InterPro" id="IPR004765">
    <property type="entry name" value="NPC1-like"/>
</dbReference>
<keyword evidence="5 16" id="KW-0812">Transmembrane</keyword>
<dbReference type="SUPFAM" id="SSF82866">
    <property type="entry name" value="Multidrug efflux transporter AcrB transmembrane domain"/>
    <property type="match status" value="2"/>
</dbReference>
<evidence type="ECO:0000256" key="4">
    <source>
        <dbReference type="ARBA" id="ARBA00022548"/>
    </source>
</evidence>
<dbReference type="GO" id="GO:0005319">
    <property type="term" value="F:lipid transporter activity"/>
    <property type="evidence" value="ECO:0007669"/>
    <property type="project" value="InterPro"/>
</dbReference>